<protein>
    <submittedName>
        <fullName evidence="2">Uncharacterized protein</fullName>
    </submittedName>
</protein>
<reference evidence="2 3" key="1">
    <citation type="submission" date="2021-01" db="EMBL/GenBank/DDBJ databases">
        <title>Whole genome shotgun sequence of Planobispora longispora NBRC 13918.</title>
        <authorList>
            <person name="Komaki H."/>
            <person name="Tamura T."/>
        </authorList>
    </citation>
    <scope>NUCLEOTIDE SEQUENCE [LARGE SCALE GENOMIC DNA]</scope>
    <source>
        <strain evidence="2 3">NBRC 13918</strain>
    </source>
</reference>
<evidence type="ECO:0000256" key="1">
    <source>
        <dbReference type="SAM" id="SignalP"/>
    </source>
</evidence>
<feature type="signal peptide" evidence="1">
    <location>
        <begin position="1"/>
        <end position="33"/>
    </location>
</feature>
<name>A0A8J3REG4_9ACTN</name>
<comment type="caution">
    <text evidence="2">The sequence shown here is derived from an EMBL/GenBank/DDBJ whole genome shotgun (WGS) entry which is preliminary data.</text>
</comment>
<gene>
    <name evidence="2" type="ORF">Plo01_11850</name>
</gene>
<dbReference type="EMBL" id="BOOH01000012">
    <property type="protein sequence ID" value="GIH74756.1"/>
    <property type="molecule type" value="Genomic_DNA"/>
</dbReference>
<sequence>MTGKGMRLLLATATGAAVLAGGTVTILTPAASAAAACTLNDADVTALTVDDAYIPIKDDATVTFEATIKDPYKLVNGTGDDAGKKFLEKNVTLLEADFQRTGETGWTAATVGQVPAPPTGAQTSAPASVKIKGSFKIKKGDKDGKWLVRLTVKRGGSGNDSCREVTVDPQVKFVYAGVTDPVVLRSGGDTKVKIRASIVGASSVKGRLYSDDESDSVDLALTKGDGGSWTAETSFDTSYATGTWTLELQASRGGQTLKIEEADTFTVRRGAGKKVKSKVSFDVSANKVRRGKSVRLFGKAYRGYSPYAGKTVGLYYKKRGGGWTFAYYVKASGTGRFSKTIKPRFDAHWRAVVGGTGKTYGSKSGHEYVDVR</sequence>
<keyword evidence="1" id="KW-0732">Signal</keyword>
<feature type="chain" id="PRO_5039607010" evidence="1">
    <location>
        <begin position="34"/>
        <end position="372"/>
    </location>
</feature>
<evidence type="ECO:0000313" key="2">
    <source>
        <dbReference type="EMBL" id="GIH74756.1"/>
    </source>
</evidence>
<accession>A0A8J3REG4</accession>
<keyword evidence="3" id="KW-1185">Reference proteome</keyword>
<dbReference type="AlphaFoldDB" id="A0A8J3REG4"/>
<dbReference type="Proteomes" id="UP000616724">
    <property type="component" value="Unassembled WGS sequence"/>
</dbReference>
<proteinExistence type="predicted"/>
<organism evidence="2 3">
    <name type="scientific">Planobispora longispora</name>
    <dbReference type="NCBI Taxonomy" id="28887"/>
    <lineage>
        <taxon>Bacteria</taxon>
        <taxon>Bacillati</taxon>
        <taxon>Actinomycetota</taxon>
        <taxon>Actinomycetes</taxon>
        <taxon>Streptosporangiales</taxon>
        <taxon>Streptosporangiaceae</taxon>
        <taxon>Planobispora</taxon>
    </lineage>
</organism>
<evidence type="ECO:0000313" key="3">
    <source>
        <dbReference type="Proteomes" id="UP000616724"/>
    </source>
</evidence>
<dbReference type="RefSeq" id="WP_203889485.1">
    <property type="nucleotide sequence ID" value="NZ_BOOH01000012.1"/>
</dbReference>